<sequence>MIDDAGAEAWRDEQRATYSSGDPEILARRQQPLAARLVEAAGIQPGERVVDIGAGTGNVAIEAARRGAVVTAVDLTPRQVETGRARCAREGVAVDWQVADAEDLPLPDGSVDVVLSGFGIVYAARPDRAAAEVSRVLRPAGRLLFTAYPRDSFNGRALEVVNRYLAEAPTPVAVDEYLWSEPGALADWLPGRPVELDPQVLETAAYRDADAWFDDVLEVPIVARLHQTLTPQRFADLRSEIVALRTHYARVEADGTLHPQEGYVVVRVG</sequence>
<dbReference type="OrthoDB" id="9795634at2"/>
<evidence type="ECO:0000313" key="3">
    <source>
        <dbReference type="Proteomes" id="UP000313231"/>
    </source>
</evidence>
<comment type="caution">
    <text evidence="2">The sequence shown here is derived from an EMBL/GenBank/DDBJ whole genome shotgun (WGS) entry which is preliminary data.</text>
</comment>
<dbReference type="SUPFAM" id="SSF53335">
    <property type="entry name" value="S-adenosyl-L-methionine-dependent methyltransferases"/>
    <property type="match status" value="1"/>
</dbReference>
<dbReference type="PANTHER" id="PTHR43591:SF24">
    <property type="entry name" value="2-METHOXY-6-POLYPRENYL-1,4-BENZOQUINOL METHYLASE, MITOCHONDRIAL"/>
    <property type="match status" value="1"/>
</dbReference>
<dbReference type="AlphaFoldDB" id="A0A5C4WJI8"/>
<dbReference type="InterPro" id="IPR013216">
    <property type="entry name" value="Methyltransf_11"/>
</dbReference>
<keyword evidence="2" id="KW-0808">Transferase</keyword>
<protein>
    <submittedName>
        <fullName evidence="2">Methyltransferase domain-containing protein</fullName>
    </submittedName>
</protein>
<evidence type="ECO:0000313" key="2">
    <source>
        <dbReference type="EMBL" id="TNM48213.1"/>
    </source>
</evidence>
<accession>A0A5C4WJI8</accession>
<dbReference type="GO" id="GO:0032259">
    <property type="term" value="P:methylation"/>
    <property type="evidence" value="ECO:0007669"/>
    <property type="project" value="UniProtKB-KW"/>
</dbReference>
<dbReference type="GO" id="GO:0008757">
    <property type="term" value="F:S-adenosylmethionine-dependent methyltransferase activity"/>
    <property type="evidence" value="ECO:0007669"/>
    <property type="project" value="InterPro"/>
</dbReference>
<feature type="domain" description="Methyltransferase type 11" evidence="1">
    <location>
        <begin position="50"/>
        <end position="145"/>
    </location>
</feature>
<name>A0A5C4WJI8_9ACTN</name>
<keyword evidence="2" id="KW-0489">Methyltransferase</keyword>
<dbReference type="InterPro" id="IPR029063">
    <property type="entry name" value="SAM-dependent_MTases_sf"/>
</dbReference>
<dbReference type="CDD" id="cd02440">
    <property type="entry name" value="AdoMet_MTases"/>
    <property type="match status" value="1"/>
</dbReference>
<dbReference type="EMBL" id="VDMP01000014">
    <property type="protein sequence ID" value="TNM48213.1"/>
    <property type="molecule type" value="Genomic_DNA"/>
</dbReference>
<dbReference type="RefSeq" id="WP_139621322.1">
    <property type="nucleotide sequence ID" value="NZ_VDMP01000014.1"/>
</dbReference>
<dbReference type="Pfam" id="PF08241">
    <property type="entry name" value="Methyltransf_11"/>
    <property type="match status" value="1"/>
</dbReference>
<dbReference type="Proteomes" id="UP000313231">
    <property type="component" value="Unassembled WGS sequence"/>
</dbReference>
<evidence type="ECO:0000259" key="1">
    <source>
        <dbReference type="Pfam" id="PF08241"/>
    </source>
</evidence>
<proteinExistence type="predicted"/>
<organism evidence="2 3">
    <name type="scientific">Nocardioides albidus</name>
    <dbReference type="NCBI Taxonomy" id="1517589"/>
    <lineage>
        <taxon>Bacteria</taxon>
        <taxon>Bacillati</taxon>
        <taxon>Actinomycetota</taxon>
        <taxon>Actinomycetes</taxon>
        <taxon>Propionibacteriales</taxon>
        <taxon>Nocardioidaceae</taxon>
        <taxon>Nocardioides</taxon>
    </lineage>
</organism>
<dbReference type="PANTHER" id="PTHR43591">
    <property type="entry name" value="METHYLTRANSFERASE"/>
    <property type="match status" value="1"/>
</dbReference>
<dbReference type="Gene3D" id="3.40.50.150">
    <property type="entry name" value="Vaccinia Virus protein VP39"/>
    <property type="match status" value="1"/>
</dbReference>
<gene>
    <name evidence="2" type="ORF">FHP29_02700</name>
</gene>
<reference evidence="2 3" key="1">
    <citation type="journal article" date="2016" name="Int. J. Syst. Evol. Microbiol.">
        <title>Nocardioides albidus sp. nov., an actinobacterium isolated from garden soil.</title>
        <authorList>
            <person name="Singh H."/>
            <person name="Du J."/>
            <person name="Trinh H."/>
            <person name="Won K."/>
            <person name="Yang J.E."/>
            <person name="Yin C."/>
            <person name="Kook M."/>
            <person name="Yi T.H."/>
        </authorList>
    </citation>
    <scope>NUCLEOTIDE SEQUENCE [LARGE SCALE GENOMIC DNA]</scope>
    <source>
        <strain evidence="2 3">CCTCC AB 2015297</strain>
    </source>
</reference>
<keyword evidence="3" id="KW-1185">Reference proteome</keyword>